<evidence type="ECO:0000313" key="20">
    <source>
        <dbReference type="Proteomes" id="UP000628448"/>
    </source>
</evidence>
<dbReference type="SUPFAM" id="SSF49452">
    <property type="entry name" value="Starch-binding domain-like"/>
    <property type="match status" value="1"/>
</dbReference>
<evidence type="ECO:0000256" key="10">
    <source>
        <dbReference type="ARBA" id="ARBA00023077"/>
    </source>
</evidence>
<keyword evidence="3 14" id="KW-0813">Transport</keyword>
<keyword evidence="9" id="KW-0406">Ion transport</keyword>
<evidence type="ECO:0000256" key="15">
    <source>
        <dbReference type="RuleBase" id="RU003357"/>
    </source>
</evidence>
<evidence type="ECO:0000256" key="2">
    <source>
        <dbReference type="ARBA" id="ARBA00009810"/>
    </source>
</evidence>
<evidence type="ECO:0000256" key="5">
    <source>
        <dbReference type="ARBA" id="ARBA00022496"/>
    </source>
</evidence>
<comment type="subcellular location">
    <subcellularLocation>
        <location evidence="1 14">Cell outer membrane</location>
        <topology evidence="1 14">Multi-pass membrane protein</topology>
    </subcellularLocation>
</comment>
<dbReference type="SUPFAM" id="SSF56935">
    <property type="entry name" value="Porins"/>
    <property type="match status" value="1"/>
</dbReference>
<feature type="chain" id="PRO_5037427668" evidence="16">
    <location>
        <begin position="26"/>
        <end position="801"/>
    </location>
</feature>
<keyword evidence="13 14" id="KW-0998">Cell outer membrane</keyword>
<feature type="domain" description="TonB-dependent receptor-like beta-barrel" evidence="17">
    <location>
        <begin position="321"/>
        <end position="768"/>
    </location>
</feature>
<evidence type="ECO:0000256" key="9">
    <source>
        <dbReference type="ARBA" id="ARBA00023065"/>
    </source>
</evidence>
<dbReference type="EMBL" id="JADWYR010000002">
    <property type="protein sequence ID" value="MBG9377280.1"/>
    <property type="molecule type" value="Genomic_DNA"/>
</dbReference>
<feature type="domain" description="TonB-dependent receptor plug" evidence="18">
    <location>
        <begin position="145"/>
        <end position="245"/>
    </location>
</feature>
<evidence type="ECO:0000256" key="11">
    <source>
        <dbReference type="ARBA" id="ARBA00023136"/>
    </source>
</evidence>
<sequence>MYPQFRCKYFFFVLLFVLSFLQVVAGDNENEDGLGGVKGKVTTTDNKPAAMVTVSINGTKKSTLTGDDGAFIIRNVQPGNYELELSLVGYETVTAGITIEANKTSAVAIQLKVSEKQLQEVIVSSGAVGYKSNVASSTLRLQTPLIEVPQNIQVITNRVLKDQQILSMSDGVIRNVSGAMRLEHWGDMYTNINMRGSRASEFRNGMNIITSYWSPLTQDMSFVDHIEFVKGPAGFMMSVGEPSGIFNVVTKKPTGVNKGEVNVTMGSYDLYRASLDLDGKFDKEGKLLYRFNMAGQTQNSFRPYEYNNRYAIAPVITYKLDDKTTLTAEYNLQKVKTSNVGSYYVFSTKGYAVLPRNFTTLDPGLEPTYITDQSITVNLQHRFSDNWKVTAQAAYFDYAAQGSSSWPGYVGADSMIRGISIWDAAATAKIGQLFVNGSVETGAVKHRILVGLDANDKEYFADWNQYHALDTDDSKFSFNNPVYGFPSNGYPVWDRSKSLTQRAGVYGHVAQSYTGLYVQDELGFFNNVLRVTLAGRYSNVKNTNYGTVSSAEKITPRVGASVSIDRQTAVYALYDQAFVPQSGVKRDGSTIKPLTGNNMEVGIKRDWLGGKVSTSLAVYRILKNNENSTDPADPSGRFVVQLGQTRAQGVEFDIRGELFPGLTATANYALTDNQITKADTAAASQLNIGNKVPGYAKHTANAWLNYRINNGALKGLGISGGFTFLGERSTWSWAGAVKSAQLPDYTKFDAGIFWEKDKFRVALNVYNLADTYLYSGAAYADYYYWQAEPGRNWRLGITYRF</sequence>
<dbReference type="GO" id="GO:0038023">
    <property type="term" value="F:signaling receptor activity"/>
    <property type="evidence" value="ECO:0007669"/>
    <property type="project" value="InterPro"/>
</dbReference>
<dbReference type="InterPro" id="IPR000531">
    <property type="entry name" value="Beta-barrel_TonB"/>
</dbReference>
<evidence type="ECO:0000256" key="6">
    <source>
        <dbReference type="ARBA" id="ARBA00022692"/>
    </source>
</evidence>
<comment type="similarity">
    <text evidence="2 14 15">Belongs to the TonB-dependent receptor family.</text>
</comment>
<evidence type="ECO:0000256" key="4">
    <source>
        <dbReference type="ARBA" id="ARBA00022452"/>
    </source>
</evidence>
<dbReference type="Pfam" id="PF07715">
    <property type="entry name" value="Plug"/>
    <property type="match status" value="1"/>
</dbReference>
<keyword evidence="10 15" id="KW-0798">TonB box</keyword>
<dbReference type="AlphaFoldDB" id="A0A931E443"/>
<dbReference type="GO" id="GO:0009279">
    <property type="term" value="C:cell outer membrane"/>
    <property type="evidence" value="ECO:0007669"/>
    <property type="project" value="UniProtKB-SubCell"/>
</dbReference>
<evidence type="ECO:0000256" key="3">
    <source>
        <dbReference type="ARBA" id="ARBA00022448"/>
    </source>
</evidence>
<evidence type="ECO:0000313" key="19">
    <source>
        <dbReference type="EMBL" id="MBG9377280.1"/>
    </source>
</evidence>
<keyword evidence="4 14" id="KW-1134">Transmembrane beta strand</keyword>
<dbReference type="Pfam" id="PF13715">
    <property type="entry name" value="CarbopepD_reg_2"/>
    <property type="match status" value="1"/>
</dbReference>
<dbReference type="InterPro" id="IPR037066">
    <property type="entry name" value="Plug_dom_sf"/>
</dbReference>
<dbReference type="InterPro" id="IPR010917">
    <property type="entry name" value="TonB_rcpt_CS"/>
</dbReference>
<name>A0A931E443_9BACT</name>
<reference evidence="19" key="1">
    <citation type="submission" date="2020-11" db="EMBL/GenBank/DDBJ databases">
        <title>Bacterial whole genome sequence for Panacibacter sp. DH6.</title>
        <authorList>
            <person name="Le V."/>
            <person name="Ko S."/>
            <person name="Ahn C.-Y."/>
            <person name="Oh H.-M."/>
        </authorList>
    </citation>
    <scope>NUCLEOTIDE SEQUENCE</scope>
    <source>
        <strain evidence="19">DH6</strain>
    </source>
</reference>
<dbReference type="PANTHER" id="PTHR32552:SF68">
    <property type="entry name" value="FERRICHROME OUTER MEMBRANE TRANSPORTER_PHAGE RECEPTOR"/>
    <property type="match status" value="1"/>
</dbReference>
<keyword evidence="11 14" id="KW-0472">Membrane</keyword>
<evidence type="ECO:0000256" key="14">
    <source>
        <dbReference type="PROSITE-ProRule" id="PRU01360"/>
    </source>
</evidence>
<keyword evidence="5" id="KW-0410">Iron transport</keyword>
<evidence type="ECO:0000256" key="8">
    <source>
        <dbReference type="ARBA" id="ARBA00023004"/>
    </source>
</evidence>
<dbReference type="CDD" id="cd01347">
    <property type="entry name" value="ligand_gated_channel"/>
    <property type="match status" value="1"/>
</dbReference>
<dbReference type="Gene3D" id="2.40.170.20">
    <property type="entry name" value="TonB-dependent receptor, beta-barrel domain"/>
    <property type="match status" value="1"/>
</dbReference>
<dbReference type="PANTHER" id="PTHR32552">
    <property type="entry name" value="FERRICHROME IRON RECEPTOR-RELATED"/>
    <property type="match status" value="1"/>
</dbReference>
<dbReference type="InterPro" id="IPR010105">
    <property type="entry name" value="TonB_sidphr_rcpt"/>
</dbReference>
<protein>
    <submittedName>
        <fullName evidence="19">TonB-dependent receptor</fullName>
    </submittedName>
</protein>
<dbReference type="InterPro" id="IPR013784">
    <property type="entry name" value="Carb-bd-like_fold"/>
</dbReference>
<dbReference type="PROSITE" id="PS01156">
    <property type="entry name" value="TONB_DEPENDENT_REC_2"/>
    <property type="match status" value="1"/>
</dbReference>
<accession>A0A931E443</accession>
<evidence type="ECO:0000259" key="17">
    <source>
        <dbReference type="Pfam" id="PF00593"/>
    </source>
</evidence>
<dbReference type="GO" id="GO:0015344">
    <property type="term" value="F:siderophore uptake transmembrane transporter activity"/>
    <property type="evidence" value="ECO:0007669"/>
    <property type="project" value="TreeGrafter"/>
</dbReference>
<keyword evidence="7 16" id="KW-0732">Signal</keyword>
<dbReference type="PROSITE" id="PS52016">
    <property type="entry name" value="TONB_DEPENDENT_REC_3"/>
    <property type="match status" value="1"/>
</dbReference>
<evidence type="ECO:0000259" key="18">
    <source>
        <dbReference type="Pfam" id="PF07715"/>
    </source>
</evidence>
<dbReference type="InterPro" id="IPR036942">
    <property type="entry name" value="Beta-barrel_TonB_sf"/>
</dbReference>
<evidence type="ECO:0000256" key="12">
    <source>
        <dbReference type="ARBA" id="ARBA00023170"/>
    </source>
</evidence>
<organism evidence="19 20">
    <name type="scientific">Panacibacter microcysteis</name>
    <dbReference type="NCBI Taxonomy" id="2793269"/>
    <lineage>
        <taxon>Bacteria</taxon>
        <taxon>Pseudomonadati</taxon>
        <taxon>Bacteroidota</taxon>
        <taxon>Chitinophagia</taxon>
        <taxon>Chitinophagales</taxon>
        <taxon>Chitinophagaceae</taxon>
        <taxon>Panacibacter</taxon>
    </lineage>
</organism>
<dbReference type="Gene3D" id="2.60.40.1120">
    <property type="entry name" value="Carboxypeptidase-like, regulatory domain"/>
    <property type="match status" value="1"/>
</dbReference>
<keyword evidence="20" id="KW-1185">Reference proteome</keyword>
<keyword evidence="6 14" id="KW-0812">Transmembrane</keyword>
<dbReference type="Proteomes" id="UP000628448">
    <property type="component" value="Unassembled WGS sequence"/>
</dbReference>
<dbReference type="GO" id="GO:0015891">
    <property type="term" value="P:siderophore transport"/>
    <property type="evidence" value="ECO:0007669"/>
    <property type="project" value="InterPro"/>
</dbReference>
<comment type="caution">
    <text evidence="19">The sequence shown here is derived from an EMBL/GenBank/DDBJ whole genome shotgun (WGS) entry which is preliminary data.</text>
</comment>
<dbReference type="Gene3D" id="2.170.130.10">
    <property type="entry name" value="TonB-dependent receptor, plug domain"/>
    <property type="match status" value="1"/>
</dbReference>
<dbReference type="NCBIfam" id="TIGR01783">
    <property type="entry name" value="TonB-siderophor"/>
    <property type="match status" value="1"/>
</dbReference>
<proteinExistence type="inferred from homology"/>
<dbReference type="InterPro" id="IPR012910">
    <property type="entry name" value="Plug_dom"/>
</dbReference>
<dbReference type="InterPro" id="IPR039426">
    <property type="entry name" value="TonB-dep_rcpt-like"/>
</dbReference>
<evidence type="ECO:0000256" key="7">
    <source>
        <dbReference type="ARBA" id="ARBA00022729"/>
    </source>
</evidence>
<feature type="signal peptide" evidence="16">
    <location>
        <begin position="1"/>
        <end position="25"/>
    </location>
</feature>
<gene>
    <name evidence="19" type="ORF">I5907_13645</name>
</gene>
<keyword evidence="8" id="KW-0408">Iron</keyword>
<evidence type="ECO:0000256" key="16">
    <source>
        <dbReference type="SAM" id="SignalP"/>
    </source>
</evidence>
<dbReference type="Pfam" id="PF00593">
    <property type="entry name" value="TonB_dep_Rec_b-barrel"/>
    <property type="match status" value="1"/>
</dbReference>
<evidence type="ECO:0000256" key="1">
    <source>
        <dbReference type="ARBA" id="ARBA00004571"/>
    </source>
</evidence>
<keyword evidence="12 19" id="KW-0675">Receptor</keyword>
<evidence type="ECO:0000256" key="13">
    <source>
        <dbReference type="ARBA" id="ARBA00023237"/>
    </source>
</evidence>
<dbReference type="GO" id="GO:0030246">
    <property type="term" value="F:carbohydrate binding"/>
    <property type="evidence" value="ECO:0007669"/>
    <property type="project" value="InterPro"/>
</dbReference>